<dbReference type="GO" id="GO:0006508">
    <property type="term" value="P:proteolysis"/>
    <property type="evidence" value="ECO:0007669"/>
    <property type="project" value="InterPro"/>
</dbReference>
<reference evidence="4 5" key="1">
    <citation type="journal article" date="2018" name="Plant J.">
        <title>Genome sequences of Chlorella sorokiniana UTEX 1602 and Micractinium conductrix SAG 241.80: implications to maltose excretion by a green alga.</title>
        <authorList>
            <person name="Arriola M.B."/>
            <person name="Velmurugan N."/>
            <person name="Zhang Y."/>
            <person name="Plunkett M.H."/>
            <person name="Hondzo H."/>
            <person name="Barney B.M."/>
        </authorList>
    </citation>
    <scope>NUCLEOTIDE SEQUENCE [LARGE SCALE GENOMIC DNA]</scope>
    <source>
        <strain evidence="5">UTEX 1602</strain>
    </source>
</reference>
<dbReference type="PANTHER" id="PTHR48104:SF30">
    <property type="entry name" value="METACASPASE-1"/>
    <property type="match status" value="1"/>
</dbReference>
<comment type="similarity">
    <text evidence="1">Belongs to the peptidase C14B family.</text>
</comment>
<evidence type="ECO:0000313" key="4">
    <source>
        <dbReference type="EMBL" id="PRW33622.1"/>
    </source>
</evidence>
<dbReference type="GO" id="GO:0004197">
    <property type="term" value="F:cysteine-type endopeptidase activity"/>
    <property type="evidence" value="ECO:0007669"/>
    <property type="project" value="InterPro"/>
</dbReference>
<accession>A0A2P6TH54</accession>
<dbReference type="InterPro" id="IPR011600">
    <property type="entry name" value="Pept_C14_caspase"/>
</dbReference>
<organism evidence="4 5">
    <name type="scientific">Chlorella sorokiniana</name>
    <name type="common">Freshwater green alga</name>
    <dbReference type="NCBI Taxonomy" id="3076"/>
    <lineage>
        <taxon>Eukaryota</taxon>
        <taxon>Viridiplantae</taxon>
        <taxon>Chlorophyta</taxon>
        <taxon>core chlorophytes</taxon>
        <taxon>Trebouxiophyceae</taxon>
        <taxon>Chlorellales</taxon>
        <taxon>Chlorellaceae</taxon>
        <taxon>Chlorella clade</taxon>
        <taxon>Chlorella</taxon>
    </lineage>
</organism>
<evidence type="ECO:0000259" key="3">
    <source>
        <dbReference type="Pfam" id="PF00656"/>
    </source>
</evidence>
<evidence type="ECO:0000256" key="2">
    <source>
        <dbReference type="SAM" id="MobiDB-lite"/>
    </source>
</evidence>
<name>A0A2P6TH54_CHLSO</name>
<protein>
    <submittedName>
        <fullName evidence="4">Metacaspase type II</fullName>
    </submittedName>
</protein>
<dbReference type="EMBL" id="LHPG02000016">
    <property type="protein sequence ID" value="PRW33622.1"/>
    <property type="molecule type" value="Genomic_DNA"/>
</dbReference>
<dbReference type="PANTHER" id="PTHR48104">
    <property type="entry name" value="METACASPASE-4"/>
    <property type="match status" value="1"/>
</dbReference>
<dbReference type="AlphaFoldDB" id="A0A2P6TH54"/>
<dbReference type="OrthoDB" id="3223806at2759"/>
<sequence>MARRALLCGCNYPGSNAELRGCINDCMAMRALLTEHFGFQDSGITMMLDTDPSTTKPTGANIKAKLGELVAASQPGDVLFFHFSGHGTQVPDDGESDGYDEAICPADIYNEAICPADMNVITDDDLRAVFKPLRPGVKLTVVADCCHSGTLLDHSAIAISGPKAGEKVPDFGSLIGSMLIQQLAGRGVEAGGAGEGGATRDVRNRSLPTNQFLQMLSGMLGQNVSKGNIRSSLVSLFGNASSAKAINYSQMAKQASTVMAAAQKGDYSGCLPLLGALFAACLGGAAAAGGGQPGGPAPGEPALNVNRPPGSGGGREEKLGDDVGILITGCQSHETSADACPSGDPKQAYGALSNGIRTVITAHAQQNPGQTISYRTLVTGVRQALAQARFSQNPCLECSEENADTPFILP</sequence>
<gene>
    <name evidence="4" type="ORF">C2E21_7510</name>
</gene>
<dbReference type="GO" id="GO:0005737">
    <property type="term" value="C:cytoplasm"/>
    <property type="evidence" value="ECO:0007669"/>
    <property type="project" value="TreeGrafter"/>
</dbReference>
<feature type="region of interest" description="Disordered" evidence="2">
    <location>
        <begin position="289"/>
        <end position="318"/>
    </location>
</feature>
<dbReference type="Gene3D" id="3.40.50.12660">
    <property type="match status" value="2"/>
</dbReference>
<dbReference type="InterPro" id="IPR029030">
    <property type="entry name" value="Caspase-like_dom_sf"/>
</dbReference>
<dbReference type="Pfam" id="PF00656">
    <property type="entry name" value="Peptidase_C14"/>
    <property type="match status" value="1"/>
</dbReference>
<dbReference type="SUPFAM" id="SSF52129">
    <property type="entry name" value="Caspase-like"/>
    <property type="match status" value="1"/>
</dbReference>
<evidence type="ECO:0000256" key="1">
    <source>
        <dbReference type="ARBA" id="ARBA00009005"/>
    </source>
</evidence>
<feature type="domain" description="Peptidase C14 caspase" evidence="3">
    <location>
        <begin position="3"/>
        <end position="399"/>
    </location>
</feature>
<evidence type="ECO:0000313" key="5">
    <source>
        <dbReference type="Proteomes" id="UP000239899"/>
    </source>
</evidence>
<proteinExistence type="inferred from homology"/>
<dbReference type="InterPro" id="IPR050452">
    <property type="entry name" value="Metacaspase"/>
</dbReference>
<comment type="caution">
    <text evidence="4">The sequence shown here is derived from an EMBL/GenBank/DDBJ whole genome shotgun (WGS) entry which is preliminary data.</text>
</comment>
<keyword evidence="5" id="KW-1185">Reference proteome</keyword>
<dbReference type="Proteomes" id="UP000239899">
    <property type="component" value="Unassembled WGS sequence"/>
</dbReference>